<evidence type="ECO:0000313" key="5">
    <source>
        <dbReference type="EMBL" id="KAH7445593.1"/>
    </source>
</evidence>
<comment type="similarity">
    <text evidence="1">Belongs to the nucleobase:cation symporter-2 (NCS2) (TC 2.A.40) family.</text>
</comment>
<keyword evidence="4" id="KW-1133">Transmembrane helix</keyword>
<organism evidence="5 6">
    <name type="scientific">Ceratopteris richardii</name>
    <name type="common">Triangle waterfern</name>
    <dbReference type="NCBI Taxonomy" id="49495"/>
    <lineage>
        <taxon>Eukaryota</taxon>
        <taxon>Viridiplantae</taxon>
        <taxon>Streptophyta</taxon>
        <taxon>Embryophyta</taxon>
        <taxon>Tracheophyta</taxon>
        <taxon>Polypodiopsida</taxon>
        <taxon>Polypodiidae</taxon>
        <taxon>Polypodiales</taxon>
        <taxon>Pteridineae</taxon>
        <taxon>Pteridaceae</taxon>
        <taxon>Parkerioideae</taxon>
        <taxon>Ceratopteris</taxon>
    </lineage>
</organism>
<keyword evidence="4" id="KW-0472">Membrane</keyword>
<evidence type="ECO:0000256" key="1">
    <source>
        <dbReference type="ARBA" id="ARBA00008821"/>
    </source>
</evidence>
<dbReference type="PANTHER" id="PTHR42810:SF2">
    <property type="entry name" value="PURINE PERMEASE C1399.01C-RELATED"/>
    <property type="match status" value="1"/>
</dbReference>
<dbReference type="OrthoDB" id="1641903at2759"/>
<sequence>MACNSDEEAPSPPAPNSAASSWRTTIFGDYDWSFLCMPRTPFQGPTKRPPFYSKDEKIPIFLALVMGLQHALAMVGGIITAPIIIAGSANFSNPKTEACKRFIHMRIRMCVCVCV</sequence>
<accession>A0A8T2VIY4</accession>
<dbReference type="EMBL" id="CM035406">
    <property type="protein sequence ID" value="KAH7445593.1"/>
    <property type="molecule type" value="Genomic_DNA"/>
</dbReference>
<dbReference type="GO" id="GO:0042907">
    <property type="term" value="F:xanthine transmembrane transporter activity"/>
    <property type="evidence" value="ECO:0007669"/>
    <property type="project" value="TreeGrafter"/>
</dbReference>
<evidence type="ECO:0000313" key="6">
    <source>
        <dbReference type="Proteomes" id="UP000825935"/>
    </source>
</evidence>
<evidence type="ECO:0000256" key="2">
    <source>
        <dbReference type="ARBA" id="ARBA00022448"/>
    </source>
</evidence>
<evidence type="ECO:0000256" key="3">
    <source>
        <dbReference type="SAM" id="MobiDB-lite"/>
    </source>
</evidence>
<gene>
    <name evidence="5" type="ORF">KP509_01G016600</name>
</gene>
<dbReference type="PANTHER" id="PTHR42810">
    <property type="entry name" value="PURINE PERMEASE C1399.01C-RELATED"/>
    <property type="match status" value="1"/>
</dbReference>
<evidence type="ECO:0000256" key="4">
    <source>
        <dbReference type="SAM" id="Phobius"/>
    </source>
</evidence>
<keyword evidence="4" id="KW-0812">Transmembrane</keyword>
<feature type="region of interest" description="Disordered" evidence="3">
    <location>
        <begin position="1"/>
        <end position="21"/>
    </location>
</feature>
<keyword evidence="6" id="KW-1185">Reference proteome</keyword>
<dbReference type="GO" id="GO:0005886">
    <property type="term" value="C:plasma membrane"/>
    <property type="evidence" value="ECO:0007669"/>
    <property type="project" value="TreeGrafter"/>
</dbReference>
<dbReference type="Proteomes" id="UP000825935">
    <property type="component" value="Chromosome 1"/>
</dbReference>
<feature type="transmembrane region" description="Helical" evidence="4">
    <location>
        <begin position="58"/>
        <end position="85"/>
    </location>
</feature>
<proteinExistence type="inferred from homology"/>
<keyword evidence="2" id="KW-0813">Transport</keyword>
<dbReference type="AlphaFoldDB" id="A0A8T2VIY4"/>
<reference evidence="5" key="1">
    <citation type="submission" date="2021-08" db="EMBL/GenBank/DDBJ databases">
        <title>WGS assembly of Ceratopteris richardii.</title>
        <authorList>
            <person name="Marchant D.B."/>
            <person name="Chen G."/>
            <person name="Jenkins J."/>
            <person name="Shu S."/>
            <person name="Leebens-Mack J."/>
            <person name="Grimwood J."/>
            <person name="Schmutz J."/>
            <person name="Soltis P."/>
            <person name="Soltis D."/>
            <person name="Chen Z.-H."/>
        </authorList>
    </citation>
    <scope>NUCLEOTIDE SEQUENCE</scope>
    <source>
        <strain evidence="5">Whitten #5841</strain>
        <tissue evidence="5">Leaf</tissue>
    </source>
</reference>
<comment type="caution">
    <text evidence="5">The sequence shown here is derived from an EMBL/GenBank/DDBJ whole genome shotgun (WGS) entry which is preliminary data.</text>
</comment>
<name>A0A8T2VIY4_CERRI</name>
<protein>
    <submittedName>
        <fullName evidence="5">Uncharacterized protein</fullName>
    </submittedName>
</protein>